<evidence type="ECO:0000313" key="2">
    <source>
        <dbReference type="Proteomes" id="UP000283569"/>
    </source>
</evidence>
<evidence type="ECO:0008006" key="3">
    <source>
        <dbReference type="Google" id="ProtNLM"/>
    </source>
</evidence>
<name>A0A420SSB6_GIBIN</name>
<evidence type="ECO:0000313" key="1">
    <source>
        <dbReference type="EMBL" id="RKL32169.1"/>
    </source>
</evidence>
<dbReference type="Gene3D" id="3.80.10.10">
    <property type="entry name" value="Ribonuclease Inhibitor"/>
    <property type="match status" value="1"/>
</dbReference>
<organism evidence="1 2">
    <name type="scientific">Gibberella intermedia</name>
    <name type="common">Bulb rot disease fungus</name>
    <name type="synonym">Fusarium proliferatum</name>
    <dbReference type="NCBI Taxonomy" id="948311"/>
    <lineage>
        <taxon>Eukaryota</taxon>
        <taxon>Fungi</taxon>
        <taxon>Dikarya</taxon>
        <taxon>Ascomycota</taxon>
        <taxon>Pezizomycotina</taxon>
        <taxon>Sordariomycetes</taxon>
        <taxon>Hypocreomycetidae</taxon>
        <taxon>Hypocreales</taxon>
        <taxon>Nectriaceae</taxon>
        <taxon>Fusarium</taxon>
        <taxon>Fusarium fujikuroi species complex</taxon>
    </lineage>
</organism>
<dbReference type="Proteomes" id="UP000283569">
    <property type="component" value="Unassembled WGS sequence"/>
</dbReference>
<sequence length="251" mass="28008">MDTLVIQVDKLCTPPVFTGLGNVKWLKLVDTLLSPRFLTGILDACPQLESFILSYSVRESFRSIFDHATTPKTLPQVLSVRQETLRYLEIYGMPGPIDDSGIEIVGSLKGLTNLETLILVGSGFRFGKSEDKKTVETCLADLLPPSIRSVSIDSDYMSIIHGPIIALGEAVKQGSFPMLKEVRCYHWLYEHLEASVLEKISGSSITPEELEDFWESSSCRPLSRLSRTCNVSFSGTNKRLFERDAGRLERS</sequence>
<proteinExistence type="predicted"/>
<gene>
    <name evidence="1" type="ORF">BFJ72_g10749</name>
</gene>
<dbReference type="EMBL" id="MRDB01000045">
    <property type="protein sequence ID" value="RKL32169.1"/>
    <property type="molecule type" value="Genomic_DNA"/>
</dbReference>
<dbReference type="SUPFAM" id="SSF52047">
    <property type="entry name" value="RNI-like"/>
    <property type="match status" value="1"/>
</dbReference>
<accession>A0A420SSB6</accession>
<dbReference type="AlphaFoldDB" id="A0A420SSB6"/>
<reference evidence="1 2" key="1">
    <citation type="journal article" date="2018" name="Sci. Rep.">
        <title>Characterisation of pathogen-specific regions and novel effector candidates in Fusarium oxysporum f. sp. cepae.</title>
        <authorList>
            <person name="Armitage A.D."/>
            <person name="Taylor A."/>
            <person name="Sobczyk M.K."/>
            <person name="Baxter L."/>
            <person name="Greenfield B.P."/>
            <person name="Bates H.J."/>
            <person name="Wilson F."/>
            <person name="Jackson A.C."/>
            <person name="Ott S."/>
            <person name="Harrison R.J."/>
            <person name="Clarkson J.P."/>
        </authorList>
    </citation>
    <scope>NUCLEOTIDE SEQUENCE [LARGE SCALE GENOMIC DNA]</scope>
    <source>
        <strain evidence="1 2">Fp_A8</strain>
    </source>
</reference>
<dbReference type="InterPro" id="IPR032675">
    <property type="entry name" value="LRR_dom_sf"/>
</dbReference>
<protein>
    <recommendedName>
        <fullName evidence="3">F-box domain-containing protein</fullName>
    </recommendedName>
</protein>
<comment type="caution">
    <text evidence="1">The sequence shown here is derived from an EMBL/GenBank/DDBJ whole genome shotgun (WGS) entry which is preliminary data.</text>
</comment>